<proteinExistence type="predicted"/>
<dbReference type="EMBL" id="JANRMS010000669">
    <property type="protein sequence ID" value="KAJ3536037.1"/>
    <property type="molecule type" value="Genomic_DNA"/>
</dbReference>
<protein>
    <submittedName>
        <fullName evidence="1">Uncharacterized protein</fullName>
    </submittedName>
</protein>
<reference evidence="1" key="1">
    <citation type="submission" date="2022-08" db="EMBL/GenBank/DDBJ databases">
        <title>Genome Sequence of Fusarium decemcellulare.</title>
        <authorList>
            <person name="Buettner E."/>
        </authorList>
    </citation>
    <scope>NUCLEOTIDE SEQUENCE</scope>
    <source>
        <strain evidence="1">Babe19</strain>
    </source>
</reference>
<sequence length="450" mass="50326">MDSSLDKGKRSRIFTFLASATGRLRKRPPTEEEANGKPEPPTLWLGPCLISPFQESEQLAADASCYQEGSASGKWPTFEWSKAHRLHDIQSLCDACDKIDVSALIKRGSSIRLHNSLTALDRAARNCTLCSLICQSVRGVSGSRYEKDFLSTMGSRDARDSDSIPVYMEAHDGMLHVAAPFPEDWKGYGDQNGWHLGSFPIHHREEISTIPPPSAYDSGSTSSSKPPGTWVPIKKLSQNTACDDGNSLLNRLRTQLNDVLASSCETCMPTRTKSRQYGRLPLPTLPDRVIQILDSSTADAIELNLYITPGTIKGHYVALSHRWGGQMTFKTTKNTLNQRLRGFALTELPRTFQDAVLVARALDIKFIWIDCLCIVQDDHRDWLQQSSKMGTIYRNAAYTIAAHSARQCNEGFLWRCQVPATLCINPRRGGPEFFVSIPDLQIQQIHRHFF</sequence>
<accession>A0ACC1SBB5</accession>
<name>A0ACC1SBB5_9HYPO</name>
<dbReference type="Proteomes" id="UP001148629">
    <property type="component" value="Unassembled WGS sequence"/>
</dbReference>
<gene>
    <name evidence="1" type="ORF">NM208_g6892</name>
</gene>
<comment type="caution">
    <text evidence="1">The sequence shown here is derived from an EMBL/GenBank/DDBJ whole genome shotgun (WGS) entry which is preliminary data.</text>
</comment>
<evidence type="ECO:0000313" key="2">
    <source>
        <dbReference type="Proteomes" id="UP001148629"/>
    </source>
</evidence>
<keyword evidence="2" id="KW-1185">Reference proteome</keyword>
<organism evidence="1 2">
    <name type="scientific">Fusarium decemcellulare</name>
    <dbReference type="NCBI Taxonomy" id="57161"/>
    <lineage>
        <taxon>Eukaryota</taxon>
        <taxon>Fungi</taxon>
        <taxon>Dikarya</taxon>
        <taxon>Ascomycota</taxon>
        <taxon>Pezizomycotina</taxon>
        <taxon>Sordariomycetes</taxon>
        <taxon>Hypocreomycetidae</taxon>
        <taxon>Hypocreales</taxon>
        <taxon>Nectriaceae</taxon>
        <taxon>Fusarium</taxon>
        <taxon>Fusarium decemcellulare species complex</taxon>
    </lineage>
</organism>
<evidence type="ECO:0000313" key="1">
    <source>
        <dbReference type="EMBL" id="KAJ3536037.1"/>
    </source>
</evidence>